<dbReference type="AlphaFoldDB" id="A0A6L2LJQ8"/>
<sequence>MVKSVNDVLARGVEVVLIIPDPEPFNHHTINELPSTVQGFDPKSDLVYNSPNVFSPSLQPSGYSYEFYGNDAYYGQDCSLQVPFDQPQPPQSPVIHQPHQELSIQEMEDLKPHYLDEITRVLKFEYRDEIKIVELQNNLNGMSIEIRKKEKLQELEQWANRSTYPSKRFNSFCFDDEDYTIAVTPSLPIEEPDNSLSMGNEHLDTVPAMKSDEFIKSSVENLIPVPSESEGVPEHMCDVPFHDNSLPLDVSKYQFENFSDSNDEFFSTDDDSFSIDNIDYVEASPPDSELVSSEVMEIVIPEVGGIDNDILVIKDDIFREKLLNINHLIEALNDNPTPSSDFKTKSSSTSLNSLLEETNTFNNSLPKLETLCFDMEEISSGSTTTHSDISLLEYEAFYDDHLKEISNGSTTTPSDSSLYDSLIFDLSINPFAPADRSDCYELADESKCDVPAREAFTTFSNILFDADYEFDSVIRLIKELLYDNSFPRPLEEFVSANSDAEIKSFSPSSILIKDSDSLMEEMDLSFTSNYPMLQSIKDIDYDSERTIPIFKGLLSNDTLSILEVESFHLGIPLFSRPPAKPPDDNTGILNIKMMGDISDQKVPMHKLMITLASHQEKSPDLLSHRGRKTFQTSVKCPMMIHGKNNPILDVLLFHFYPL</sequence>
<reference evidence="1" key="1">
    <citation type="journal article" date="2019" name="Sci. Rep.">
        <title>Draft genome of Tanacetum cinerariifolium, the natural source of mosquito coil.</title>
        <authorList>
            <person name="Yamashiro T."/>
            <person name="Shiraishi A."/>
            <person name="Satake H."/>
            <person name="Nakayama K."/>
        </authorList>
    </citation>
    <scope>NUCLEOTIDE SEQUENCE</scope>
</reference>
<evidence type="ECO:0008006" key="2">
    <source>
        <dbReference type="Google" id="ProtNLM"/>
    </source>
</evidence>
<gene>
    <name evidence="1" type="ORF">Tci_033215</name>
</gene>
<accession>A0A6L2LJQ8</accession>
<organism evidence="1">
    <name type="scientific">Tanacetum cinerariifolium</name>
    <name type="common">Dalmatian daisy</name>
    <name type="synonym">Chrysanthemum cinerariifolium</name>
    <dbReference type="NCBI Taxonomy" id="118510"/>
    <lineage>
        <taxon>Eukaryota</taxon>
        <taxon>Viridiplantae</taxon>
        <taxon>Streptophyta</taxon>
        <taxon>Embryophyta</taxon>
        <taxon>Tracheophyta</taxon>
        <taxon>Spermatophyta</taxon>
        <taxon>Magnoliopsida</taxon>
        <taxon>eudicotyledons</taxon>
        <taxon>Gunneridae</taxon>
        <taxon>Pentapetalae</taxon>
        <taxon>asterids</taxon>
        <taxon>campanulids</taxon>
        <taxon>Asterales</taxon>
        <taxon>Asteraceae</taxon>
        <taxon>Asteroideae</taxon>
        <taxon>Anthemideae</taxon>
        <taxon>Anthemidinae</taxon>
        <taxon>Tanacetum</taxon>
    </lineage>
</organism>
<evidence type="ECO:0000313" key="1">
    <source>
        <dbReference type="EMBL" id="GEU61237.1"/>
    </source>
</evidence>
<name>A0A6L2LJQ8_TANCI</name>
<dbReference type="EMBL" id="BKCJ010004471">
    <property type="protein sequence ID" value="GEU61237.1"/>
    <property type="molecule type" value="Genomic_DNA"/>
</dbReference>
<proteinExistence type="predicted"/>
<protein>
    <recommendedName>
        <fullName evidence="2">Reverse transcriptase domain-containing protein</fullName>
    </recommendedName>
</protein>
<comment type="caution">
    <text evidence="1">The sequence shown here is derived from an EMBL/GenBank/DDBJ whole genome shotgun (WGS) entry which is preliminary data.</text>
</comment>